<dbReference type="PANTHER" id="PTHR39594">
    <property type="entry name" value="PROTEIN YCHQ"/>
    <property type="match status" value="1"/>
</dbReference>
<dbReference type="RefSeq" id="WP_026456655.1">
    <property type="nucleotide sequence ID" value="NZ_JMGO02000010.1"/>
</dbReference>
<reference evidence="2 3" key="1">
    <citation type="submission" date="2016-02" db="EMBL/GenBank/DDBJ databases">
        <title>Draft genome sequence of Aeromonas trota strain 1999lcr isolated from cerebrospinal fluid (CSF).</title>
        <authorList>
            <person name="Dallagassa C.B."/>
            <person name="Prediger K.C."/>
            <person name="Weiss V.A."/>
            <person name="Assis F.E."/>
            <person name="Baura V."/>
            <person name="Cruz L.M."/>
            <person name="Souza E.M."/>
            <person name="Pedrosa F.O."/>
            <person name="Fadel-Picheth C.M."/>
        </authorList>
    </citation>
    <scope>NUCLEOTIDE SEQUENCE [LARGE SCALE GENOMIC DNA]</scope>
    <source>
        <strain evidence="2 3">1999lcr</strain>
    </source>
</reference>
<keyword evidence="1" id="KW-0472">Membrane</keyword>
<dbReference type="GO" id="GO:0005886">
    <property type="term" value="C:plasma membrane"/>
    <property type="evidence" value="ECO:0007669"/>
    <property type="project" value="TreeGrafter"/>
</dbReference>
<keyword evidence="1" id="KW-0812">Transmembrane</keyword>
<feature type="transmembrane region" description="Helical" evidence="1">
    <location>
        <begin position="74"/>
        <end position="92"/>
    </location>
</feature>
<sequence length="128" mass="14148">MIAYYPMLKHLHMTLALVSLLLFLYRWGLALAGSARLQQKWLKVLPHINDTFLLLFGVLLAVVLQMSPGQQPWLMAKLVALVVYIGLGVMALKRPAQGQKLVAGVAALAVFGYMVGAAITKSPWSWLF</sequence>
<dbReference type="STRING" id="29489.VL01_18910"/>
<gene>
    <name evidence="2" type="ORF">LCR_18930</name>
</gene>
<keyword evidence="1" id="KW-1133">Transmembrane helix</keyword>
<evidence type="ECO:0000313" key="3">
    <source>
        <dbReference type="Proteomes" id="UP000078435"/>
    </source>
</evidence>
<name>A0A175VHD7_AEREN</name>
<comment type="caution">
    <text evidence="2">The sequence shown here is derived from an EMBL/GenBank/DDBJ whole genome shotgun (WGS) entry which is preliminary data.</text>
</comment>
<dbReference type="Proteomes" id="UP000078435">
    <property type="component" value="Unassembled WGS sequence"/>
</dbReference>
<feature type="transmembrane region" description="Helical" evidence="1">
    <location>
        <begin position="48"/>
        <end position="67"/>
    </location>
</feature>
<dbReference type="PIRSF" id="PIRSF005610">
    <property type="entry name" value="SirB"/>
    <property type="match status" value="1"/>
</dbReference>
<accession>A0A175VHD7</accession>
<dbReference type="PANTHER" id="PTHR39594:SF1">
    <property type="entry name" value="PROTEIN YCHQ"/>
    <property type="match status" value="1"/>
</dbReference>
<feature type="transmembrane region" description="Helical" evidence="1">
    <location>
        <begin position="98"/>
        <end position="119"/>
    </location>
</feature>
<dbReference type="Pfam" id="PF04247">
    <property type="entry name" value="SirB"/>
    <property type="match status" value="1"/>
</dbReference>
<dbReference type="AlphaFoldDB" id="A0A175VHD7"/>
<dbReference type="OrthoDB" id="5588650at2"/>
<dbReference type="EMBL" id="JMGO02000010">
    <property type="protein sequence ID" value="KXU79372.1"/>
    <property type="molecule type" value="Genomic_DNA"/>
</dbReference>
<organism evidence="2 3">
    <name type="scientific">Aeromonas enteropelogenes</name>
    <name type="common">Aeromonas trota</name>
    <dbReference type="NCBI Taxonomy" id="29489"/>
    <lineage>
        <taxon>Bacteria</taxon>
        <taxon>Pseudomonadati</taxon>
        <taxon>Pseudomonadota</taxon>
        <taxon>Gammaproteobacteria</taxon>
        <taxon>Aeromonadales</taxon>
        <taxon>Aeromonadaceae</taxon>
        <taxon>Aeromonas</taxon>
    </lineage>
</organism>
<protein>
    <submittedName>
        <fullName evidence="2">SirB family protein</fullName>
    </submittedName>
</protein>
<proteinExistence type="predicted"/>
<dbReference type="InterPro" id="IPR007360">
    <property type="entry name" value="SirB"/>
</dbReference>
<evidence type="ECO:0000256" key="1">
    <source>
        <dbReference type="SAM" id="Phobius"/>
    </source>
</evidence>
<evidence type="ECO:0000313" key="2">
    <source>
        <dbReference type="EMBL" id="KXU79372.1"/>
    </source>
</evidence>